<dbReference type="PANTHER" id="PTHR43384">
    <property type="entry name" value="SEPTUM SITE-DETERMINING PROTEIN MIND HOMOLOG, CHLOROPLASTIC-RELATED"/>
    <property type="match status" value="1"/>
</dbReference>
<proteinExistence type="predicted"/>
<organism evidence="2 3">
    <name type="scientific">Sinomonas cyclohexanicum</name>
    <name type="common">Corynebacterium cyclohexanicum</name>
    <dbReference type="NCBI Taxonomy" id="322009"/>
    <lineage>
        <taxon>Bacteria</taxon>
        <taxon>Bacillati</taxon>
        <taxon>Actinomycetota</taxon>
        <taxon>Actinomycetes</taxon>
        <taxon>Micrococcales</taxon>
        <taxon>Micrococcaceae</taxon>
        <taxon>Sinomonas</taxon>
    </lineage>
</organism>
<reference evidence="2 3" key="1">
    <citation type="journal article" date="2021" name="J. Biosci. Bioeng.">
        <title>Identification and characterization of a chc gene cluster responsible for the aromatization pathway of cyclohexanecarboxylate degradation in Sinomonas cyclohexanicum ATCC 51369.</title>
        <authorList>
            <person name="Yamamoto T."/>
            <person name="Hasegawa Y."/>
            <person name="Lau P.C.K."/>
            <person name="Iwaki H."/>
        </authorList>
    </citation>
    <scope>NUCLEOTIDE SEQUENCE [LARGE SCALE GENOMIC DNA]</scope>
    <source>
        <strain evidence="2 3">ATCC 51369</strain>
    </source>
</reference>
<dbReference type="InterPro" id="IPR059050">
    <property type="entry name" value="Rv3660c_N"/>
</dbReference>
<dbReference type="NCBIfam" id="TIGR03815">
    <property type="entry name" value="CpaE_hom_Actino"/>
    <property type="match status" value="1"/>
</dbReference>
<sequence>MEAIGHDRWEPGWLPEASATVCCITGDSALLEECARVAAVAGVAFEGVAAAGGTHAVWREADLVLVGPDVVELPPQRRGTSVLVGRPEHHQTLWTRAAALGVDHVAELPDAAGWLVEFLSRRGPEGPSGSIVGVLGGCGGAGASTTAALLAAAAALDGAETLLVDGDRLAGGLEASLCERPGEGLRWPDLASASGAINPAQLAASLPRVGGTALLSWPAGPGRAVPVPGTAVAGALDAARSAFDLVVIDVGRGREGLDDFGWASDQVLVVLPGTLGAALSASQLLHELPPVPVGAVVRGRTAEGTDAERLSDLVGCPLVGRIPHLRRAAAAAEAGRLMDLGRHRSVRGLAQAVLATLSDPVGRTGPVMDDVAALAVGARLAERGRRAAR</sequence>
<keyword evidence="3" id="KW-1185">Reference proteome</keyword>
<evidence type="ECO:0000313" key="3">
    <source>
        <dbReference type="Proteomes" id="UP001319861"/>
    </source>
</evidence>
<dbReference type="RefSeq" id="WP_229230176.1">
    <property type="nucleotide sequence ID" value="NZ_AP024525.1"/>
</dbReference>
<evidence type="ECO:0000313" key="2">
    <source>
        <dbReference type="EMBL" id="BCT77472.1"/>
    </source>
</evidence>
<dbReference type="Proteomes" id="UP001319861">
    <property type="component" value="Chromosome"/>
</dbReference>
<dbReference type="EMBL" id="AP024525">
    <property type="protein sequence ID" value="BCT77472.1"/>
    <property type="molecule type" value="Genomic_DNA"/>
</dbReference>
<feature type="domain" description="Rv3660c-like CheY-like N-terminal" evidence="1">
    <location>
        <begin position="24"/>
        <end position="126"/>
    </location>
</feature>
<dbReference type="InterPro" id="IPR022521">
    <property type="entry name" value="Rv3660c"/>
</dbReference>
<gene>
    <name evidence="2" type="ORF">SCMU_33140</name>
</gene>
<evidence type="ECO:0000259" key="1">
    <source>
        <dbReference type="Pfam" id="PF26563"/>
    </source>
</evidence>
<dbReference type="Gene3D" id="3.40.50.300">
    <property type="entry name" value="P-loop containing nucleotide triphosphate hydrolases"/>
    <property type="match status" value="1"/>
</dbReference>
<dbReference type="Pfam" id="PF26563">
    <property type="entry name" value="Rv3660c_N"/>
    <property type="match status" value="1"/>
</dbReference>
<name>A0ABM7PZ76_SINCY</name>
<accession>A0ABM7PZ76</accession>
<dbReference type="PANTHER" id="PTHR43384:SF11">
    <property type="entry name" value="SEPTUM SITE DETERMINING PROTEIN"/>
    <property type="match status" value="1"/>
</dbReference>
<dbReference type="SUPFAM" id="SSF52540">
    <property type="entry name" value="P-loop containing nucleoside triphosphate hydrolases"/>
    <property type="match status" value="1"/>
</dbReference>
<protein>
    <recommendedName>
        <fullName evidence="1">Rv3660c-like CheY-like N-terminal domain-containing protein</fullName>
    </recommendedName>
</protein>
<dbReference type="InterPro" id="IPR027417">
    <property type="entry name" value="P-loop_NTPase"/>
</dbReference>
<dbReference type="InterPro" id="IPR050625">
    <property type="entry name" value="ParA/MinD_ATPase"/>
</dbReference>